<reference evidence="1 2" key="1">
    <citation type="submission" date="2020-12" db="EMBL/GenBank/DDBJ databases">
        <authorList>
            <person name="Shan Y."/>
        </authorList>
    </citation>
    <scope>NUCLEOTIDE SEQUENCE [LARGE SCALE GENOMIC DNA]</scope>
    <source>
        <strain evidence="2">csc3.9</strain>
    </source>
</reference>
<dbReference type="InterPro" id="IPR019657">
    <property type="entry name" value="ComFB"/>
</dbReference>
<gene>
    <name evidence="1" type="ORF">I6N98_15790</name>
</gene>
<sequence length="92" mass="10719">MFLSEEVHNFMEPMVEEEFSNRGIAQQYDNDYVQDLFCLTLNALPPRYLRHALDVRMNMTAGDRERLSQDIGHAIEQGHAILRQGRRTAARL</sequence>
<organism evidence="1 2">
    <name type="scientific">Spongiibacter nanhainus</name>
    <dbReference type="NCBI Taxonomy" id="2794344"/>
    <lineage>
        <taxon>Bacteria</taxon>
        <taxon>Pseudomonadati</taxon>
        <taxon>Pseudomonadota</taxon>
        <taxon>Gammaproteobacteria</taxon>
        <taxon>Cellvibrionales</taxon>
        <taxon>Spongiibacteraceae</taxon>
        <taxon>Spongiibacter</taxon>
    </lineage>
</organism>
<protein>
    <submittedName>
        <fullName evidence="1">Late competence development ComFB family protein</fullName>
    </submittedName>
</protein>
<accession>A0A7T4UQ44</accession>
<evidence type="ECO:0000313" key="2">
    <source>
        <dbReference type="Proteomes" id="UP000596063"/>
    </source>
</evidence>
<evidence type="ECO:0000313" key="1">
    <source>
        <dbReference type="EMBL" id="QQD17783.1"/>
    </source>
</evidence>
<name>A0A7T4UQ44_9GAMM</name>
<dbReference type="AlphaFoldDB" id="A0A7T4UQ44"/>
<dbReference type="Proteomes" id="UP000596063">
    <property type="component" value="Chromosome"/>
</dbReference>
<dbReference type="RefSeq" id="WP_198569282.1">
    <property type="nucleotide sequence ID" value="NZ_CP066167.1"/>
</dbReference>
<dbReference type="KEGG" id="snan:I6N98_15790"/>
<keyword evidence="2" id="KW-1185">Reference proteome</keyword>
<dbReference type="EMBL" id="CP066167">
    <property type="protein sequence ID" value="QQD17783.1"/>
    <property type="molecule type" value="Genomic_DNA"/>
</dbReference>
<proteinExistence type="predicted"/>
<dbReference type="Pfam" id="PF10719">
    <property type="entry name" value="ComFB"/>
    <property type="match status" value="1"/>
</dbReference>